<dbReference type="Proteomes" id="UP000325081">
    <property type="component" value="Unassembled WGS sequence"/>
</dbReference>
<reference evidence="3" key="1">
    <citation type="journal article" date="2019" name="Curr. Biol.">
        <title>Genome Sequence of Striga asiatica Provides Insight into the Evolution of Plant Parasitism.</title>
        <authorList>
            <person name="Yoshida S."/>
            <person name="Kim S."/>
            <person name="Wafula E.K."/>
            <person name="Tanskanen J."/>
            <person name="Kim Y.M."/>
            <person name="Honaas L."/>
            <person name="Yang Z."/>
            <person name="Spallek T."/>
            <person name="Conn C.E."/>
            <person name="Ichihashi Y."/>
            <person name="Cheong K."/>
            <person name="Cui S."/>
            <person name="Der J.P."/>
            <person name="Gundlach H."/>
            <person name="Jiao Y."/>
            <person name="Hori C."/>
            <person name="Ishida J.K."/>
            <person name="Kasahara H."/>
            <person name="Kiba T."/>
            <person name="Kim M.S."/>
            <person name="Koo N."/>
            <person name="Laohavisit A."/>
            <person name="Lee Y.H."/>
            <person name="Lumba S."/>
            <person name="McCourt P."/>
            <person name="Mortimer J.C."/>
            <person name="Mutuku J.M."/>
            <person name="Nomura T."/>
            <person name="Sasaki-Sekimoto Y."/>
            <person name="Seto Y."/>
            <person name="Wang Y."/>
            <person name="Wakatake T."/>
            <person name="Sakakibara H."/>
            <person name="Demura T."/>
            <person name="Yamaguchi S."/>
            <person name="Yoneyama K."/>
            <person name="Manabe R.I."/>
            <person name="Nelson D.C."/>
            <person name="Schulman A.H."/>
            <person name="Timko M.P."/>
            <person name="dePamphilis C.W."/>
            <person name="Choi D."/>
            <person name="Shirasu K."/>
        </authorList>
    </citation>
    <scope>NUCLEOTIDE SEQUENCE [LARGE SCALE GENOMIC DNA]</scope>
    <source>
        <strain evidence="3">cv. UVA1</strain>
    </source>
</reference>
<keyword evidence="1" id="KW-0472">Membrane</keyword>
<keyword evidence="1" id="KW-0812">Transmembrane</keyword>
<keyword evidence="1" id="KW-1133">Transmembrane helix</keyword>
<dbReference type="EMBL" id="BKCP01006493">
    <property type="protein sequence ID" value="GER42890.1"/>
    <property type="molecule type" value="Genomic_DNA"/>
</dbReference>
<dbReference type="OrthoDB" id="193931at2759"/>
<protein>
    <submittedName>
        <fullName evidence="2">Clathrin</fullName>
    </submittedName>
</protein>
<gene>
    <name evidence="2" type="ORF">STAS_19709</name>
</gene>
<organism evidence="2 3">
    <name type="scientific">Striga asiatica</name>
    <name type="common">Asiatic witchweed</name>
    <name type="synonym">Buchnera asiatica</name>
    <dbReference type="NCBI Taxonomy" id="4170"/>
    <lineage>
        <taxon>Eukaryota</taxon>
        <taxon>Viridiplantae</taxon>
        <taxon>Streptophyta</taxon>
        <taxon>Embryophyta</taxon>
        <taxon>Tracheophyta</taxon>
        <taxon>Spermatophyta</taxon>
        <taxon>Magnoliopsida</taxon>
        <taxon>eudicotyledons</taxon>
        <taxon>Gunneridae</taxon>
        <taxon>Pentapetalae</taxon>
        <taxon>asterids</taxon>
        <taxon>lamiids</taxon>
        <taxon>Lamiales</taxon>
        <taxon>Orobanchaceae</taxon>
        <taxon>Buchnereae</taxon>
        <taxon>Striga</taxon>
    </lineage>
</organism>
<proteinExistence type="predicted"/>
<evidence type="ECO:0000313" key="3">
    <source>
        <dbReference type="Proteomes" id="UP000325081"/>
    </source>
</evidence>
<sequence length="175" mass="20442">MKFINFTRRQENIFFPPSSETNFPTRMSCLNLLIVLILVILFLVHLILCNILFLLILFPSPPEASNRAGDWRRGFGLLHDFHNLLHSLEGKRGIFLSAWGRASVQKSILQFQVTMAYLLHIKRLSGKYYYKEQDLQFKNLCKFKLFIFRPTCVLDFSYHGMAVADARNELLEEVP</sequence>
<dbReference type="AlphaFoldDB" id="A0A5A7QCH1"/>
<feature type="transmembrane region" description="Helical" evidence="1">
    <location>
        <begin position="32"/>
        <end position="58"/>
    </location>
</feature>
<name>A0A5A7QCH1_STRAF</name>
<evidence type="ECO:0000313" key="2">
    <source>
        <dbReference type="EMBL" id="GER42890.1"/>
    </source>
</evidence>
<comment type="caution">
    <text evidence="2">The sequence shown here is derived from an EMBL/GenBank/DDBJ whole genome shotgun (WGS) entry which is preliminary data.</text>
</comment>
<keyword evidence="3" id="KW-1185">Reference proteome</keyword>
<accession>A0A5A7QCH1</accession>
<evidence type="ECO:0000256" key="1">
    <source>
        <dbReference type="SAM" id="Phobius"/>
    </source>
</evidence>